<dbReference type="PANTHER" id="PTHR33322">
    <property type="entry name" value="BAG DOMAIN CONTAINING PROTEIN, EXPRESSED"/>
    <property type="match status" value="1"/>
</dbReference>
<feature type="region of interest" description="Disordered" evidence="2">
    <location>
        <begin position="367"/>
        <end position="438"/>
    </location>
</feature>
<dbReference type="STRING" id="71139.A0A059AR99"/>
<feature type="compositionally biased region" description="Acidic residues" evidence="2">
    <location>
        <begin position="381"/>
        <end position="404"/>
    </location>
</feature>
<dbReference type="Gramene" id="KCW56226">
    <property type="protein sequence ID" value="KCW56226"/>
    <property type="gene ID" value="EUGRSUZ_I01977"/>
</dbReference>
<evidence type="ECO:0008006" key="4">
    <source>
        <dbReference type="Google" id="ProtNLM"/>
    </source>
</evidence>
<dbReference type="OMA" id="RDNERKH"/>
<proteinExistence type="predicted"/>
<evidence type="ECO:0000256" key="2">
    <source>
        <dbReference type="SAM" id="MobiDB-lite"/>
    </source>
</evidence>
<dbReference type="OrthoDB" id="1100735at2759"/>
<evidence type="ECO:0000256" key="1">
    <source>
        <dbReference type="ARBA" id="ARBA00023186"/>
    </source>
</evidence>
<dbReference type="eggNOG" id="ENOG502QVMA">
    <property type="taxonomic scope" value="Eukaryota"/>
</dbReference>
<organism evidence="3">
    <name type="scientific">Eucalyptus grandis</name>
    <name type="common">Flooded gum</name>
    <dbReference type="NCBI Taxonomy" id="71139"/>
    <lineage>
        <taxon>Eukaryota</taxon>
        <taxon>Viridiplantae</taxon>
        <taxon>Streptophyta</taxon>
        <taxon>Embryophyta</taxon>
        <taxon>Tracheophyta</taxon>
        <taxon>Spermatophyta</taxon>
        <taxon>Magnoliopsida</taxon>
        <taxon>eudicotyledons</taxon>
        <taxon>Gunneridae</taxon>
        <taxon>Pentapetalae</taxon>
        <taxon>rosids</taxon>
        <taxon>malvids</taxon>
        <taxon>Myrtales</taxon>
        <taxon>Myrtaceae</taxon>
        <taxon>Myrtoideae</taxon>
        <taxon>Eucalypteae</taxon>
        <taxon>Eucalyptus</taxon>
    </lineage>
</organism>
<keyword evidence="1" id="KW-0143">Chaperone</keyword>
<feature type="region of interest" description="Disordered" evidence="2">
    <location>
        <begin position="54"/>
        <end position="100"/>
    </location>
</feature>
<sequence>MAHHHHHHHAPPPPPPALAPFCCGGHCCSSGAAHHGPPQPPLDPLVEALLSRLLQPPPLPSPPPQKPHDPFPRTHQETSFGQPHHHRHPRRQFGQDPHSVSSLLDRIDALESSLRSFSVASPPPPPASCRGCRRRFSLRDAAASVIQGHFRAFLVRRSRALRDLERLASIKSASLALRSSVYASSHLDLDRVSRKVTALLLQLDSVQGNSPVIRDSKRKISRDLGCLSEYIDSVAVKRYEISYKAKKSVKSVGGRSKAKDLRDQREVVKNLRTRVERVHELSRALEDDAGKDVELEGFHDFGDDGEVDDGRVSRVLSGKSRGVKKVVSFAEDGNVYRIISSNSDEASSSGDDQDGISGGEVLEDFRAHNEVEEMKGSSYVAEEEDDDDDDEEEAEESGESLEGSDGEKHQGRVRSEGKVDGRRGYKGQNSKFTFAAPVPEKMESRADLVKNRKNVKIVTSQQ</sequence>
<feature type="compositionally biased region" description="Basic and acidic residues" evidence="2">
    <location>
        <begin position="405"/>
        <end position="423"/>
    </location>
</feature>
<reference evidence="3" key="1">
    <citation type="submission" date="2013-07" db="EMBL/GenBank/DDBJ databases">
        <title>The genome of Eucalyptus grandis.</title>
        <authorList>
            <person name="Schmutz J."/>
            <person name="Hayes R."/>
            <person name="Myburg A."/>
            <person name="Tuskan G."/>
            <person name="Grattapaglia D."/>
            <person name="Rokhsar D.S."/>
        </authorList>
    </citation>
    <scope>NUCLEOTIDE SEQUENCE</scope>
    <source>
        <tissue evidence="3">Leaf extractions</tissue>
    </source>
</reference>
<dbReference type="KEGG" id="egr:104419385"/>
<dbReference type="PANTHER" id="PTHR33322:SF18">
    <property type="entry name" value="BAG FAMILY MOLECULAR CHAPERONE REGULATOR 8, CHLOROPLASTIC"/>
    <property type="match status" value="1"/>
</dbReference>
<dbReference type="GO" id="GO:0006457">
    <property type="term" value="P:protein folding"/>
    <property type="evidence" value="ECO:0000318"/>
    <property type="project" value="GO_Central"/>
</dbReference>
<evidence type="ECO:0000313" key="3">
    <source>
        <dbReference type="EMBL" id="KCW56226.1"/>
    </source>
</evidence>
<protein>
    <recommendedName>
        <fullName evidence="4">BAG domain-containing protein</fullName>
    </recommendedName>
</protein>
<gene>
    <name evidence="3" type="ORF">EUGRSUZ_I01977</name>
</gene>
<accession>A0A059AR99</accession>
<dbReference type="AlphaFoldDB" id="A0A059AR99"/>
<dbReference type="EMBL" id="KK198761">
    <property type="protein sequence ID" value="KCW56227.1"/>
    <property type="molecule type" value="Genomic_DNA"/>
</dbReference>
<dbReference type="FunCoup" id="A0A059AR99">
    <property type="interactions" value="1160"/>
</dbReference>
<feature type="compositionally biased region" description="Basic and acidic residues" evidence="2">
    <location>
        <begin position="66"/>
        <end position="76"/>
    </location>
</feature>
<name>A0A059AR99_EUCGR</name>
<dbReference type="EMBL" id="KK198761">
    <property type="protein sequence ID" value="KCW56226.1"/>
    <property type="molecule type" value="Genomic_DNA"/>
</dbReference>
<dbReference type="InterPro" id="IPR040400">
    <property type="entry name" value="BAG5/6/7/8"/>
</dbReference>
<feature type="compositionally biased region" description="Pro residues" evidence="2">
    <location>
        <begin position="55"/>
        <end position="65"/>
    </location>
</feature>
<dbReference type="Gramene" id="KCW56227">
    <property type="protein sequence ID" value="KCW56227"/>
    <property type="gene ID" value="EUGRSUZ_I01977"/>
</dbReference>